<dbReference type="Pfam" id="PF00496">
    <property type="entry name" value="SBP_bac_5"/>
    <property type="match status" value="1"/>
</dbReference>
<organism evidence="2 3">
    <name type="scientific">Plantactinospora siamensis</name>
    <dbReference type="NCBI Taxonomy" id="555372"/>
    <lineage>
        <taxon>Bacteria</taxon>
        <taxon>Bacillati</taxon>
        <taxon>Actinomycetota</taxon>
        <taxon>Actinomycetes</taxon>
        <taxon>Micromonosporales</taxon>
        <taxon>Micromonosporaceae</taxon>
        <taxon>Plantactinospora</taxon>
    </lineage>
</organism>
<comment type="caution">
    <text evidence="2">The sequence shown here is derived from an EMBL/GenBank/DDBJ whole genome shotgun (WGS) entry which is preliminary data.</text>
</comment>
<keyword evidence="3" id="KW-1185">Reference proteome</keyword>
<evidence type="ECO:0000313" key="2">
    <source>
        <dbReference type="EMBL" id="MFC0562717.1"/>
    </source>
</evidence>
<reference evidence="2 3" key="1">
    <citation type="submission" date="2024-09" db="EMBL/GenBank/DDBJ databases">
        <authorList>
            <person name="Sun Q."/>
            <person name="Mori K."/>
        </authorList>
    </citation>
    <scope>NUCLEOTIDE SEQUENCE [LARGE SCALE GENOMIC DNA]</scope>
    <source>
        <strain evidence="2 3">TBRC 2205</strain>
    </source>
</reference>
<evidence type="ECO:0000313" key="3">
    <source>
        <dbReference type="Proteomes" id="UP001589894"/>
    </source>
</evidence>
<dbReference type="RefSeq" id="WP_377334611.1">
    <property type="nucleotide sequence ID" value="NZ_JBHLUE010000001.1"/>
</dbReference>
<dbReference type="Gene3D" id="3.40.190.10">
    <property type="entry name" value="Periplasmic binding protein-like II"/>
    <property type="match status" value="1"/>
</dbReference>
<dbReference type="Proteomes" id="UP001589894">
    <property type="component" value="Unassembled WGS sequence"/>
</dbReference>
<feature type="domain" description="Solute-binding protein family 5" evidence="1">
    <location>
        <begin position="29"/>
        <end position="413"/>
    </location>
</feature>
<dbReference type="InterPro" id="IPR030678">
    <property type="entry name" value="Peptide/Ni-bd"/>
</dbReference>
<accession>A0ABV6NR37</accession>
<dbReference type="SUPFAM" id="SSF53850">
    <property type="entry name" value="Periplasmic binding protein-like II"/>
    <property type="match status" value="1"/>
</dbReference>
<dbReference type="EMBL" id="JBHLUE010000001">
    <property type="protein sequence ID" value="MFC0562717.1"/>
    <property type="molecule type" value="Genomic_DNA"/>
</dbReference>
<proteinExistence type="predicted"/>
<dbReference type="InterPro" id="IPR039424">
    <property type="entry name" value="SBP_5"/>
</dbReference>
<dbReference type="CDD" id="cd00995">
    <property type="entry name" value="PBP2_NikA_DppA_OppA_like"/>
    <property type="match status" value="1"/>
</dbReference>
<dbReference type="InterPro" id="IPR000914">
    <property type="entry name" value="SBP_5_dom"/>
</dbReference>
<dbReference type="PIRSF" id="PIRSF002741">
    <property type="entry name" value="MppA"/>
    <property type="match status" value="1"/>
</dbReference>
<dbReference type="PANTHER" id="PTHR30290:SF83">
    <property type="entry name" value="ABC TRANSPORTER SUBSTRATE-BINDING PROTEIN"/>
    <property type="match status" value="1"/>
</dbReference>
<evidence type="ECO:0000259" key="1">
    <source>
        <dbReference type="Pfam" id="PF00496"/>
    </source>
</evidence>
<dbReference type="PANTHER" id="PTHR30290">
    <property type="entry name" value="PERIPLASMIC BINDING COMPONENT OF ABC TRANSPORTER"/>
    <property type="match status" value="1"/>
</dbReference>
<gene>
    <name evidence="2" type="ORF">ACFFHU_00800</name>
</gene>
<name>A0ABV6NR37_9ACTN</name>
<dbReference type="Gene3D" id="3.10.105.10">
    <property type="entry name" value="Dipeptide-binding Protein, Domain 3"/>
    <property type="match status" value="1"/>
</dbReference>
<dbReference type="Gene3D" id="3.90.76.10">
    <property type="entry name" value="Dipeptide-binding Protein, Domain 1"/>
    <property type="match status" value="1"/>
</dbReference>
<protein>
    <submittedName>
        <fullName evidence="2">ABC transporter substrate-binding protein</fullName>
    </submittedName>
</protein>
<sequence length="492" mass="53617">MNTNETGGGNIIDNLWTGLVRYPNDGSAPKNAVAQSIETGDSKVYTIKIKQGLKFHDGTEVQAHNFVDAWNWGAYGPNGAKNSSFFSDIDGFTDVNPPAPEGGGKAPAPKAKTMKGLQVVDNYTFKVTLSAPFSIFPTKLGYSAFYPMPDAFLKGGNPDEFGKRPIGNGPLKFVSWEPNVAVKLTRFDDYALDNKVTLKDVTVKLYQDANAAYQDLVSGNLDFMQTIPVSALAGDKWKADLSDRTINVPVPTSAKIDFPFYDSKFRDVNLRKAVSLAIDRQEITDKIFSGSKKPANSWANPLTPGAKDGNCTVCTFDPAKARQLLQQAGGFSGTMKFYYNGDASHKEWMEAVANQVAKNLNIQAQAVAVPLNAQFRAKINAHQLDGPYRAAWQQDYPDVENWLGPLFVTGGSSNNGLFSDKEVDKLYREGTAAPSVDAAHEKFAQAVAKVDQDVPSIPVYFYNQQSGYSEKIKKVETNSKGPIDLSTVELAG</sequence>